<feature type="transmembrane region" description="Helical" evidence="2">
    <location>
        <begin position="111"/>
        <end position="130"/>
    </location>
</feature>
<sequence>MAGCDFGWVRPTVGGYCVGDGKGTAPKDLGDSAFDNIVDSAAKAAGSTVKALGSAWTQIESPLLSYDSGPAAFLRGSTLWFTSFTAVLCLLVAAGHLAWQRRSEPGKQALRGLLNLVVVSSAGVAAVNLLTVAGDRFSVWIIDRSTGCERISPDGEPVRQCVNEFDDRVSAMLALGDSDSAFLVLIMSLLVIVGSLVQIALMIVRVAMLVILTGTLPLSAAASSTPGGRAWFRKSTGWLLAFVLYKPTAAVVYAAAFSMTGTAPDGEGKEIISMVSGVVLLVLACCTLPALLRLAAPAVQATASGLGRGASAGPRSARTVATGAQAVPQLRGPAAGRSVSGAMLHRDRSEATGARSGTGRTTGARRPAQGAGGTQSSPGATATATTAGGPAGRGPKAPKDTDKQSQKPAPSAAPGDPSEGELLSSALSTAPRHHDDQLGESRGSD</sequence>
<evidence type="ECO:0008006" key="5">
    <source>
        <dbReference type="Google" id="ProtNLM"/>
    </source>
</evidence>
<feature type="compositionally biased region" description="Low complexity" evidence="1">
    <location>
        <begin position="351"/>
        <end position="388"/>
    </location>
</feature>
<keyword evidence="4" id="KW-1185">Reference proteome</keyword>
<keyword evidence="2" id="KW-0472">Membrane</keyword>
<accession>A0A367F536</accession>
<feature type="transmembrane region" description="Helical" evidence="2">
    <location>
        <begin position="238"/>
        <end position="259"/>
    </location>
</feature>
<evidence type="ECO:0000256" key="1">
    <source>
        <dbReference type="SAM" id="MobiDB-lite"/>
    </source>
</evidence>
<feature type="region of interest" description="Disordered" evidence="1">
    <location>
        <begin position="305"/>
        <end position="445"/>
    </location>
</feature>
<evidence type="ECO:0000256" key="2">
    <source>
        <dbReference type="SAM" id="Phobius"/>
    </source>
</evidence>
<protein>
    <recommendedName>
        <fullName evidence="5">TrbL/VirB6 plasmid conjugal transfer protein</fullName>
    </recommendedName>
</protein>
<feature type="compositionally biased region" description="Basic and acidic residues" evidence="1">
    <location>
        <begin position="432"/>
        <end position="445"/>
    </location>
</feature>
<comment type="caution">
    <text evidence="3">The sequence shown here is derived from an EMBL/GenBank/DDBJ whole genome shotgun (WGS) entry which is preliminary data.</text>
</comment>
<gene>
    <name evidence="3" type="ORF">DTL70_08810</name>
</gene>
<evidence type="ECO:0000313" key="3">
    <source>
        <dbReference type="EMBL" id="RCG25488.1"/>
    </source>
</evidence>
<feature type="transmembrane region" description="Helical" evidence="2">
    <location>
        <begin position="271"/>
        <end position="292"/>
    </location>
</feature>
<evidence type="ECO:0000313" key="4">
    <source>
        <dbReference type="Proteomes" id="UP000252914"/>
    </source>
</evidence>
<proteinExistence type="predicted"/>
<dbReference type="RefSeq" id="WP_114021318.1">
    <property type="nucleotide sequence ID" value="NZ_JBEYTF010000023.1"/>
</dbReference>
<dbReference type="AlphaFoldDB" id="A0A367F536"/>
<keyword evidence="2" id="KW-1133">Transmembrane helix</keyword>
<dbReference type="EMBL" id="QOIN01000036">
    <property type="protein sequence ID" value="RCG25488.1"/>
    <property type="molecule type" value="Genomic_DNA"/>
</dbReference>
<feature type="transmembrane region" description="Helical" evidence="2">
    <location>
        <begin position="79"/>
        <end position="99"/>
    </location>
</feature>
<reference evidence="3 4" key="1">
    <citation type="submission" date="2018-06" db="EMBL/GenBank/DDBJ databases">
        <title>Streptomyces reniochalinae sp. nov. and Streptomyces diacarnus sp. nov. from marine sponges.</title>
        <authorList>
            <person name="Li L."/>
        </authorList>
    </citation>
    <scope>NUCLEOTIDE SEQUENCE [LARGE SCALE GENOMIC DNA]</scope>
    <source>
        <strain evidence="3 4">LHW51701</strain>
    </source>
</reference>
<keyword evidence="2" id="KW-0812">Transmembrane</keyword>
<organism evidence="3 4">
    <name type="scientific">Streptomyces diacarni</name>
    <dbReference type="NCBI Taxonomy" id="2800381"/>
    <lineage>
        <taxon>Bacteria</taxon>
        <taxon>Bacillati</taxon>
        <taxon>Actinomycetota</taxon>
        <taxon>Actinomycetes</taxon>
        <taxon>Kitasatosporales</taxon>
        <taxon>Streptomycetaceae</taxon>
        <taxon>Streptomyces</taxon>
    </lineage>
</organism>
<name>A0A367F536_9ACTN</name>
<dbReference type="Proteomes" id="UP000252914">
    <property type="component" value="Unassembled WGS sequence"/>
</dbReference>
<feature type="transmembrane region" description="Helical" evidence="2">
    <location>
        <begin position="181"/>
        <end position="204"/>
    </location>
</feature>